<comment type="similarity">
    <text evidence="1 5 6">Belongs to the peptidase S8 family.</text>
</comment>
<dbReference type="EMBL" id="CP071793">
    <property type="protein sequence ID" value="QTD49530.1"/>
    <property type="molecule type" value="Genomic_DNA"/>
</dbReference>
<organism evidence="8 9">
    <name type="scientific">Sulfidibacter corallicola</name>
    <dbReference type="NCBI Taxonomy" id="2818388"/>
    <lineage>
        <taxon>Bacteria</taxon>
        <taxon>Pseudomonadati</taxon>
        <taxon>Acidobacteriota</taxon>
        <taxon>Holophagae</taxon>
        <taxon>Acanthopleuribacterales</taxon>
        <taxon>Acanthopleuribacteraceae</taxon>
        <taxon>Sulfidibacter</taxon>
    </lineage>
</organism>
<evidence type="ECO:0000256" key="4">
    <source>
        <dbReference type="ARBA" id="ARBA00022825"/>
    </source>
</evidence>
<feature type="active site" description="Charge relay system" evidence="5">
    <location>
        <position position="242"/>
    </location>
</feature>
<evidence type="ECO:0000256" key="5">
    <source>
        <dbReference type="PROSITE-ProRule" id="PRU01240"/>
    </source>
</evidence>
<evidence type="ECO:0000256" key="6">
    <source>
        <dbReference type="RuleBase" id="RU003355"/>
    </source>
</evidence>
<dbReference type="PROSITE" id="PS00136">
    <property type="entry name" value="SUBTILASE_ASP"/>
    <property type="match status" value="1"/>
</dbReference>
<dbReference type="InterPro" id="IPR000209">
    <property type="entry name" value="Peptidase_S8/S53_dom"/>
</dbReference>
<evidence type="ECO:0000313" key="9">
    <source>
        <dbReference type="Proteomes" id="UP000663929"/>
    </source>
</evidence>
<dbReference type="Proteomes" id="UP000663929">
    <property type="component" value="Chromosome"/>
</dbReference>
<keyword evidence="2 5" id="KW-0645">Protease</keyword>
<dbReference type="InterPro" id="IPR050131">
    <property type="entry name" value="Peptidase_S8_subtilisin-like"/>
</dbReference>
<dbReference type="InterPro" id="IPR036852">
    <property type="entry name" value="Peptidase_S8/S53_dom_sf"/>
</dbReference>
<protein>
    <submittedName>
        <fullName evidence="8">S8 family serine peptidase</fullName>
    </submittedName>
</protein>
<dbReference type="Pfam" id="PF00082">
    <property type="entry name" value="Peptidase_S8"/>
    <property type="match status" value="1"/>
</dbReference>
<evidence type="ECO:0000256" key="1">
    <source>
        <dbReference type="ARBA" id="ARBA00011073"/>
    </source>
</evidence>
<dbReference type="PANTHER" id="PTHR43806:SF11">
    <property type="entry name" value="CEREVISIN-RELATED"/>
    <property type="match status" value="1"/>
</dbReference>
<evidence type="ECO:0000256" key="2">
    <source>
        <dbReference type="ARBA" id="ARBA00022670"/>
    </source>
</evidence>
<dbReference type="PRINTS" id="PR00723">
    <property type="entry name" value="SUBTILISIN"/>
</dbReference>
<dbReference type="InterPro" id="IPR023827">
    <property type="entry name" value="Peptidase_S8_Asp-AS"/>
</dbReference>
<feature type="active site" description="Charge relay system" evidence="5">
    <location>
        <position position="206"/>
    </location>
</feature>
<dbReference type="PROSITE" id="PS00137">
    <property type="entry name" value="SUBTILASE_HIS"/>
    <property type="match status" value="1"/>
</dbReference>
<name>A0A8A4TJ05_SULCO</name>
<dbReference type="PROSITE" id="PS51892">
    <property type="entry name" value="SUBTILASE"/>
    <property type="match status" value="1"/>
</dbReference>
<dbReference type="InterPro" id="IPR022398">
    <property type="entry name" value="Peptidase_S8_His-AS"/>
</dbReference>
<sequence>MNIHRDGIRFHVSNRFSWVGSSRILVLALVLFWVAPSMGGDICDDRSCGPDYQTIGRLLFVPSSVDELQHLLDEALRHAAMKLNPRNEDPQIRATMVMPLFPELLQGEPETPAEERLAGTVRFSIEELGDLDVHALLAMLALHPAFDVVELDTPVKLDDAPSAWDQAEGLARKGSTWWEFDQMKLDTRWIDPSNQPSYKPVIAVIDSGLDTSHPAFNHLNVVAERDWTGESIFRPTHDFLGHGTHCTGIIGASYNSHHRRPGLVSWGNFITLKVFNRFGQACVSEVAQAIVYARIEGADVLSMSFSLNRDVGVLRDALEYAEDRVVLVASAGNDGLSFRESKAYPAAYGNVVGVHAVGCDGNLAWFSNYGYDMNMPGKAIESTIPGGNYLVWSGTSMAAPFAAGLAALLKSHYPALSSRETSEILKLCGGDAKIAFNLADGGVPKRVFASDRRKEARRPETSTKGDGRDLIEAIFIDGRWVNPYKEPIILDEGYHDIRVYFNEPMDIEQNLRVSLGDASFAHKFGFVGEWQDKYLWMGRILVSYWVDWGPKTIRIGNGTTLSGYLIDRYCGEGVEARPNSPSSHANTTEDETSLDGIVFEDRDCDSGKIYHLLDPWAWHGILGYRLYLANNPGGPYYLYHPQTIFDPVLPQVDARYVKIKLVHQEYGEIEPGPEPLVNRRK</sequence>
<dbReference type="InterPro" id="IPR023828">
    <property type="entry name" value="Peptidase_S8_Ser-AS"/>
</dbReference>
<gene>
    <name evidence="8" type="ORF">J3U87_28420</name>
</gene>
<keyword evidence="9" id="KW-1185">Reference proteome</keyword>
<evidence type="ECO:0000256" key="3">
    <source>
        <dbReference type="ARBA" id="ARBA00022801"/>
    </source>
</evidence>
<accession>A0A8A4TJ05</accession>
<evidence type="ECO:0000313" key="8">
    <source>
        <dbReference type="EMBL" id="QTD49530.1"/>
    </source>
</evidence>
<dbReference type="GO" id="GO:0004252">
    <property type="term" value="F:serine-type endopeptidase activity"/>
    <property type="evidence" value="ECO:0007669"/>
    <property type="project" value="UniProtKB-UniRule"/>
</dbReference>
<dbReference type="KEGG" id="scor:J3U87_28420"/>
<feature type="domain" description="Peptidase S8/S53" evidence="7">
    <location>
        <begin position="200"/>
        <end position="425"/>
    </location>
</feature>
<evidence type="ECO:0000259" key="7">
    <source>
        <dbReference type="Pfam" id="PF00082"/>
    </source>
</evidence>
<feature type="active site" description="Charge relay system" evidence="5">
    <location>
        <position position="396"/>
    </location>
</feature>
<dbReference type="PANTHER" id="PTHR43806">
    <property type="entry name" value="PEPTIDASE S8"/>
    <property type="match status" value="1"/>
</dbReference>
<keyword evidence="4 5" id="KW-0720">Serine protease</keyword>
<dbReference type="Gene3D" id="3.40.50.200">
    <property type="entry name" value="Peptidase S8/S53 domain"/>
    <property type="match status" value="1"/>
</dbReference>
<dbReference type="InterPro" id="IPR015500">
    <property type="entry name" value="Peptidase_S8_subtilisin-rel"/>
</dbReference>
<reference evidence="8" key="1">
    <citation type="submission" date="2021-03" db="EMBL/GenBank/DDBJ databases">
        <title>Acanthopleuribacteraceae sp. M133.</title>
        <authorList>
            <person name="Wang G."/>
        </authorList>
    </citation>
    <scope>NUCLEOTIDE SEQUENCE</scope>
    <source>
        <strain evidence="8">M133</strain>
    </source>
</reference>
<proteinExistence type="inferred from homology"/>
<keyword evidence="3 5" id="KW-0378">Hydrolase</keyword>
<dbReference type="AlphaFoldDB" id="A0A8A4TJ05"/>
<dbReference type="PROSITE" id="PS00138">
    <property type="entry name" value="SUBTILASE_SER"/>
    <property type="match status" value="1"/>
</dbReference>
<dbReference type="SUPFAM" id="SSF52743">
    <property type="entry name" value="Subtilisin-like"/>
    <property type="match status" value="1"/>
</dbReference>
<dbReference type="RefSeq" id="WP_237379162.1">
    <property type="nucleotide sequence ID" value="NZ_CP071793.1"/>
</dbReference>
<dbReference type="GO" id="GO:0006508">
    <property type="term" value="P:proteolysis"/>
    <property type="evidence" value="ECO:0007669"/>
    <property type="project" value="UniProtKB-KW"/>
</dbReference>